<protein>
    <submittedName>
        <fullName evidence="8">Cyclin-a2-4</fullName>
    </submittedName>
</protein>
<dbReference type="SMART" id="SM00385">
    <property type="entry name" value="CYCLIN"/>
    <property type="match status" value="2"/>
</dbReference>
<dbReference type="SMART" id="SM01332">
    <property type="entry name" value="Cyclin_C"/>
    <property type="match status" value="1"/>
</dbReference>
<feature type="domain" description="Cyclin C-terminal" evidence="7">
    <location>
        <begin position="347"/>
        <end position="487"/>
    </location>
</feature>
<feature type="region of interest" description="Disordered" evidence="5">
    <location>
        <begin position="114"/>
        <end position="178"/>
    </location>
</feature>
<keyword evidence="2 4" id="KW-0195">Cyclin</keyword>
<evidence type="ECO:0000256" key="2">
    <source>
        <dbReference type="ARBA" id="ARBA00023127"/>
    </source>
</evidence>
<keyword evidence="9" id="KW-1185">Reference proteome</keyword>
<dbReference type="PIRSF" id="PIRSF001771">
    <property type="entry name" value="Cyclin_A_B_D_E"/>
    <property type="match status" value="1"/>
</dbReference>
<dbReference type="InterPro" id="IPR039361">
    <property type="entry name" value="Cyclin"/>
</dbReference>
<evidence type="ECO:0000259" key="7">
    <source>
        <dbReference type="SMART" id="SM01332"/>
    </source>
</evidence>
<feature type="compositionally biased region" description="Polar residues" evidence="5">
    <location>
        <begin position="114"/>
        <end position="129"/>
    </location>
</feature>
<proteinExistence type="inferred from homology"/>
<reference evidence="8" key="1">
    <citation type="submission" date="2022-08" db="EMBL/GenBank/DDBJ databases">
        <title>Novel sulfate-reducing endosymbionts in the free-living metamonad Anaeramoeba.</title>
        <authorList>
            <person name="Jerlstrom-Hultqvist J."/>
            <person name="Cepicka I."/>
            <person name="Gallot-Lavallee L."/>
            <person name="Salas-Leiva D."/>
            <person name="Curtis B.A."/>
            <person name="Zahonova K."/>
            <person name="Pipaliya S."/>
            <person name="Dacks J."/>
            <person name="Roger A.J."/>
        </authorList>
    </citation>
    <scope>NUCLEOTIDE SEQUENCE</scope>
    <source>
        <strain evidence="8">Schooner1</strain>
    </source>
</reference>
<dbReference type="InterPro" id="IPR004367">
    <property type="entry name" value="Cyclin_C-dom"/>
</dbReference>
<gene>
    <name evidence="8" type="ORF">M0813_09923</name>
</gene>
<dbReference type="SUPFAM" id="SSF47954">
    <property type="entry name" value="Cyclin-like"/>
    <property type="match status" value="2"/>
</dbReference>
<dbReference type="CDD" id="cd20507">
    <property type="entry name" value="CYCLIN_CCNB1-like_rpt1"/>
    <property type="match status" value="1"/>
</dbReference>
<dbReference type="InterPro" id="IPR036915">
    <property type="entry name" value="Cyclin-like_sf"/>
</dbReference>
<organism evidence="8 9">
    <name type="scientific">Anaeramoeba flamelloides</name>
    <dbReference type="NCBI Taxonomy" id="1746091"/>
    <lineage>
        <taxon>Eukaryota</taxon>
        <taxon>Metamonada</taxon>
        <taxon>Anaeramoebidae</taxon>
        <taxon>Anaeramoeba</taxon>
    </lineage>
</organism>
<evidence type="ECO:0000313" key="9">
    <source>
        <dbReference type="Proteomes" id="UP001150062"/>
    </source>
</evidence>
<accession>A0ABQ8X5S4</accession>
<name>A0ABQ8X5S4_9EUKA</name>
<feature type="compositionally biased region" description="Polar residues" evidence="5">
    <location>
        <begin position="139"/>
        <end position="148"/>
    </location>
</feature>
<dbReference type="PANTHER" id="PTHR10177">
    <property type="entry name" value="CYCLINS"/>
    <property type="match status" value="1"/>
</dbReference>
<evidence type="ECO:0000256" key="1">
    <source>
        <dbReference type="ARBA" id="ARBA00022618"/>
    </source>
</evidence>
<keyword evidence="3" id="KW-0131">Cell cycle</keyword>
<feature type="domain" description="Cyclin-like" evidence="6">
    <location>
        <begin position="351"/>
        <end position="450"/>
    </location>
</feature>
<sequence>MFEYQTNPFQNENENLNLYNPQRQVLKGKQQINIRKKAVLKTSKSFNYSKQISSKNSQGTRQRTVLGRVNANQKKNVNQNNKNSKTHKLTKNGNITLKNNQRQNGQKKVLLKRSVSQRVVSQRENSSKMMKNKERLQKKNITVKINQGENKKKNPESQKLSSFKIKKDSRTGSRGVRGLDNKKTIIQKKQRKVKKKKKIYNIDRPYIKNSQYVTEFVQDIYSNQKKKEIEQMTPVDFLSIQRKVDENMRGILFDWFSEVHLKFKLKTEVLYLTCKIVDKFLEKKNVPVSKLQLAGITAMLIASKYEEIYPPEVDDFVYVTNNSYTREEILKMESVILNVLNFRVTFASPYFFIQRYIKAAGVGMKMAQYLKLKLLSNYLLELTLPRINMIKYRPSQLASAAVYLALVTLKTDPKTKLTSTMKSLFWSDTLQYYTEYKLSDILKCVRDLWKISVQVGSTDLEDKTELLTPRRKYKKKRFARVSLISIRKI</sequence>
<dbReference type="Pfam" id="PF00134">
    <property type="entry name" value="Cyclin_N"/>
    <property type="match status" value="1"/>
</dbReference>
<dbReference type="Gene3D" id="1.10.472.10">
    <property type="entry name" value="Cyclin-like"/>
    <property type="match status" value="2"/>
</dbReference>
<dbReference type="InterPro" id="IPR006671">
    <property type="entry name" value="Cyclin_N"/>
</dbReference>
<dbReference type="EMBL" id="JAOAOG010000336">
    <property type="protein sequence ID" value="KAJ6227342.1"/>
    <property type="molecule type" value="Genomic_DNA"/>
</dbReference>
<dbReference type="InterPro" id="IPR013763">
    <property type="entry name" value="Cyclin-like_dom"/>
</dbReference>
<feature type="domain" description="Cyclin-like" evidence="6">
    <location>
        <begin position="254"/>
        <end position="338"/>
    </location>
</feature>
<evidence type="ECO:0000256" key="5">
    <source>
        <dbReference type="SAM" id="MobiDB-lite"/>
    </source>
</evidence>
<feature type="compositionally biased region" description="Basic and acidic residues" evidence="5">
    <location>
        <begin position="165"/>
        <end position="178"/>
    </location>
</feature>
<evidence type="ECO:0000256" key="3">
    <source>
        <dbReference type="ARBA" id="ARBA00023306"/>
    </source>
</evidence>
<dbReference type="Pfam" id="PF02984">
    <property type="entry name" value="Cyclin_C"/>
    <property type="match status" value="1"/>
</dbReference>
<evidence type="ECO:0000259" key="6">
    <source>
        <dbReference type="SMART" id="SM00385"/>
    </source>
</evidence>
<evidence type="ECO:0000256" key="4">
    <source>
        <dbReference type="RuleBase" id="RU000383"/>
    </source>
</evidence>
<comment type="caution">
    <text evidence="8">The sequence shown here is derived from an EMBL/GenBank/DDBJ whole genome shotgun (WGS) entry which is preliminary data.</text>
</comment>
<keyword evidence="1" id="KW-0132">Cell division</keyword>
<evidence type="ECO:0000313" key="8">
    <source>
        <dbReference type="EMBL" id="KAJ6227342.1"/>
    </source>
</evidence>
<comment type="similarity">
    <text evidence="4">Belongs to the cyclin family.</text>
</comment>
<dbReference type="InterPro" id="IPR046965">
    <property type="entry name" value="Cyclin_A/B-like"/>
</dbReference>
<dbReference type="Proteomes" id="UP001150062">
    <property type="component" value="Unassembled WGS sequence"/>
</dbReference>